<keyword evidence="7" id="KW-0449">Lipoprotein</keyword>
<gene>
    <name evidence="7" type="primary">flgH</name>
    <name evidence="9" type="ORF">CX676_17275</name>
</gene>
<evidence type="ECO:0000313" key="9">
    <source>
        <dbReference type="EMBL" id="AUH65686.1"/>
    </source>
</evidence>
<keyword evidence="6 7" id="KW-0998">Cell outer membrane</keyword>
<dbReference type="PRINTS" id="PR01008">
    <property type="entry name" value="FLGLRINGFLGH"/>
</dbReference>
<dbReference type="EMBL" id="CP025430">
    <property type="protein sequence ID" value="AUH65686.1"/>
    <property type="molecule type" value="Genomic_DNA"/>
</dbReference>
<sequence length="241" mass="25965">MKALPLFLLLLSLSACSRVANLGQAPDITPPRQSTEFIAMTEPPLLLPPSTGRPEAAASLWTAQPASLVADRRATMRGDILTVVIQIDDKAEISNSSQRSRKAGDKVNIPALAGLPQRIDAKLPEGASMEDLVDANSSSTYAGEGNVSRREKLTLRVAATVLDTLPNGVLQIEGSQEVRVNYELRELTVSGFVRPADISSRNEIAYDRIAGARISYGGRGQISDVQQPRYGQQVADILLPY</sequence>
<name>A0A2H5F2C6_9RHOB</name>
<comment type="subunit">
    <text evidence="7">The basal body constitutes a major portion of the flagellar organelle and consists of four rings (L,P,S, and M) mounted on a central rod.</text>
</comment>
<evidence type="ECO:0000313" key="10">
    <source>
        <dbReference type="Proteomes" id="UP000234530"/>
    </source>
</evidence>
<dbReference type="Pfam" id="PF02107">
    <property type="entry name" value="FlgH"/>
    <property type="match status" value="1"/>
</dbReference>
<keyword evidence="9" id="KW-0282">Flagellum</keyword>
<feature type="signal peptide" evidence="8">
    <location>
        <begin position="1"/>
        <end position="17"/>
    </location>
</feature>
<dbReference type="NCBIfam" id="NF001305">
    <property type="entry name" value="PRK00249.1-5"/>
    <property type="match status" value="1"/>
</dbReference>
<keyword evidence="4 7" id="KW-0472">Membrane</keyword>
<dbReference type="HAMAP" id="MF_00415">
    <property type="entry name" value="FlgH"/>
    <property type="match status" value="1"/>
</dbReference>
<dbReference type="GO" id="GO:0071973">
    <property type="term" value="P:bacterial-type flagellum-dependent cell motility"/>
    <property type="evidence" value="ECO:0007669"/>
    <property type="project" value="InterPro"/>
</dbReference>
<evidence type="ECO:0000256" key="6">
    <source>
        <dbReference type="ARBA" id="ARBA00023237"/>
    </source>
</evidence>
<dbReference type="GO" id="GO:0003774">
    <property type="term" value="F:cytoskeletal motor activity"/>
    <property type="evidence" value="ECO:0007669"/>
    <property type="project" value="InterPro"/>
</dbReference>
<evidence type="ECO:0000256" key="4">
    <source>
        <dbReference type="ARBA" id="ARBA00023136"/>
    </source>
</evidence>
<dbReference type="InterPro" id="IPR000527">
    <property type="entry name" value="Flag_Lring"/>
</dbReference>
<dbReference type="RefSeq" id="WP_101753659.1">
    <property type="nucleotide sequence ID" value="NZ_CP025430.1"/>
</dbReference>
<dbReference type="PANTHER" id="PTHR34933">
    <property type="entry name" value="FLAGELLAR L-RING PROTEIN"/>
    <property type="match status" value="1"/>
</dbReference>
<dbReference type="KEGG" id="pzh:CX676_17275"/>
<dbReference type="Proteomes" id="UP000234530">
    <property type="component" value="Chromosome"/>
</dbReference>
<comment type="subcellular location">
    <subcellularLocation>
        <location evidence="7">Cell outer membrane</location>
        <topology evidence="7">Lipid-anchor</topology>
    </subcellularLocation>
    <subcellularLocation>
        <location evidence="7">Bacterial flagellum basal body</location>
    </subcellularLocation>
</comment>
<keyword evidence="3 7" id="KW-0732">Signal</keyword>
<keyword evidence="10" id="KW-1185">Reference proteome</keyword>
<keyword evidence="9" id="KW-0969">Cilium</keyword>
<evidence type="ECO:0000256" key="3">
    <source>
        <dbReference type="ARBA" id="ARBA00022729"/>
    </source>
</evidence>
<evidence type="ECO:0000256" key="1">
    <source>
        <dbReference type="ARBA" id="ARBA00002591"/>
    </source>
</evidence>
<reference evidence="9 10" key="1">
    <citation type="journal article" date="2013" name="Antonie Van Leeuwenhoek">
        <title>Paracoccus zhejiangensis sp. nov., isolated from activated sludge in wastewater-treatment system.</title>
        <authorList>
            <person name="Wu Z.G."/>
            <person name="Zhang D.F."/>
            <person name="Liu Y.L."/>
            <person name="Wang F."/>
            <person name="Jiang X."/>
            <person name="Li C."/>
            <person name="Li S.P."/>
            <person name="Hong Q."/>
            <person name="Li W.J."/>
        </authorList>
    </citation>
    <scope>NUCLEOTIDE SEQUENCE [LARGE SCALE GENOMIC DNA]</scope>
    <source>
        <strain evidence="9 10">J6</strain>
    </source>
</reference>
<dbReference type="AlphaFoldDB" id="A0A2H5F2C6"/>
<evidence type="ECO:0000256" key="5">
    <source>
        <dbReference type="ARBA" id="ARBA00023143"/>
    </source>
</evidence>
<evidence type="ECO:0000256" key="8">
    <source>
        <dbReference type="SAM" id="SignalP"/>
    </source>
</evidence>
<dbReference type="GO" id="GO:0009279">
    <property type="term" value="C:cell outer membrane"/>
    <property type="evidence" value="ECO:0007669"/>
    <property type="project" value="UniProtKB-SubCell"/>
</dbReference>
<dbReference type="OrthoDB" id="9789227at2"/>
<dbReference type="GO" id="GO:0009427">
    <property type="term" value="C:bacterial-type flagellum basal body, distal rod, L ring"/>
    <property type="evidence" value="ECO:0007669"/>
    <property type="project" value="InterPro"/>
</dbReference>
<evidence type="ECO:0000256" key="2">
    <source>
        <dbReference type="ARBA" id="ARBA00006929"/>
    </source>
</evidence>
<dbReference type="PROSITE" id="PS51257">
    <property type="entry name" value="PROKAR_LIPOPROTEIN"/>
    <property type="match status" value="1"/>
</dbReference>
<accession>A0A2H5F2C6</accession>
<keyword evidence="5 7" id="KW-0975">Bacterial flagellum</keyword>
<organism evidence="9 10">
    <name type="scientific">Paracoccus zhejiangensis</name>
    <dbReference type="NCBI Taxonomy" id="1077935"/>
    <lineage>
        <taxon>Bacteria</taxon>
        <taxon>Pseudomonadati</taxon>
        <taxon>Pseudomonadota</taxon>
        <taxon>Alphaproteobacteria</taxon>
        <taxon>Rhodobacterales</taxon>
        <taxon>Paracoccaceae</taxon>
        <taxon>Paracoccus</taxon>
    </lineage>
</organism>
<comment type="function">
    <text evidence="1 7">Assembles around the rod to form the L-ring and probably protects the motor/basal body from shearing forces during rotation.</text>
</comment>
<comment type="similarity">
    <text evidence="2 7">Belongs to the FlgH family.</text>
</comment>
<proteinExistence type="inferred from homology"/>
<evidence type="ECO:0000256" key="7">
    <source>
        <dbReference type="HAMAP-Rule" id="MF_00415"/>
    </source>
</evidence>
<dbReference type="PANTHER" id="PTHR34933:SF1">
    <property type="entry name" value="FLAGELLAR L-RING PROTEIN"/>
    <property type="match status" value="1"/>
</dbReference>
<protein>
    <recommendedName>
        <fullName evidence="7">Flagellar L-ring protein</fullName>
    </recommendedName>
    <alternativeName>
        <fullName evidence="7">Basal body L-ring protein</fullName>
    </alternativeName>
</protein>
<feature type="chain" id="PRO_5014138525" description="Flagellar L-ring protein" evidence="8">
    <location>
        <begin position="18"/>
        <end position="241"/>
    </location>
</feature>
<keyword evidence="9" id="KW-0966">Cell projection</keyword>